<evidence type="ECO:0000313" key="1">
    <source>
        <dbReference type="EMBL" id="ACO46757.1"/>
    </source>
</evidence>
<dbReference type="PaxDb" id="546414-Deide_17801"/>
<dbReference type="STRING" id="546414.Deide_17801"/>
<dbReference type="HOGENOM" id="CLU_2205736_0_0_0"/>
<organism evidence="1 2">
    <name type="scientific">Deinococcus deserti (strain DSM 17065 / CIP 109153 / LMG 22923 / VCD115)</name>
    <dbReference type="NCBI Taxonomy" id="546414"/>
    <lineage>
        <taxon>Bacteria</taxon>
        <taxon>Thermotogati</taxon>
        <taxon>Deinococcota</taxon>
        <taxon>Deinococci</taxon>
        <taxon>Deinococcales</taxon>
        <taxon>Deinococcaceae</taxon>
        <taxon>Deinococcus</taxon>
    </lineage>
</organism>
<protein>
    <submittedName>
        <fullName evidence="1">Uncharacterized protein</fullName>
    </submittedName>
</protein>
<gene>
    <name evidence="1" type="ordered locus">Deide_17801</name>
</gene>
<dbReference type="Proteomes" id="UP000002208">
    <property type="component" value="Chromosome"/>
</dbReference>
<keyword evidence="2" id="KW-1185">Reference proteome</keyword>
<evidence type="ECO:0000313" key="2">
    <source>
        <dbReference type="Proteomes" id="UP000002208"/>
    </source>
</evidence>
<dbReference type="InterPro" id="IPR027417">
    <property type="entry name" value="P-loop_NTPase"/>
</dbReference>
<dbReference type="AlphaFoldDB" id="C1CX40"/>
<accession>C1CX40</accession>
<name>C1CX40_DEIDV</name>
<dbReference type="EMBL" id="CP001114">
    <property type="protein sequence ID" value="ACO46757.1"/>
    <property type="molecule type" value="Genomic_DNA"/>
</dbReference>
<proteinExistence type="predicted"/>
<dbReference type="Gene3D" id="3.40.50.300">
    <property type="entry name" value="P-loop containing nucleotide triphosphate hydrolases"/>
    <property type="match status" value="1"/>
</dbReference>
<dbReference type="KEGG" id="ddr:Deide_17801"/>
<dbReference type="OrthoDB" id="9795716at2"/>
<sequence>MRQVVVGVADSGKTTLGRALVGSFRWRCTDTEDVHGPAALEQMFHGSGWSAGQRQNHPADLMVKLSHLTTLEVSGAPEPQVLTYKPSCNTAHELHRHAQRTPEWPHG</sequence>
<dbReference type="SUPFAM" id="SSF52540">
    <property type="entry name" value="P-loop containing nucleoside triphosphate hydrolases"/>
    <property type="match status" value="1"/>
</dbReference>
<reference evidence="1 2" key="1">
    <citation type="journal article" date="2009" name="PLoS Genet.">
        <title>Alliance of proteomics and genomics to unravel the specificities of Sahara bacterium Deinococcus deserti.</title>
        <authorList>
            <person name="de Groot A."/>
            <person name="Dulermo R."/>
            <person name="Ortet P."/>
            <person name="Blanchard L."/>
            <person name="Guerin P."/>
            <person name="Fernandez B."/>
            <person name="Vacherie B."/>
            <person name="Dossat C."/>
            <person name="Jolivet E."/>
            <person name="Siguier P."/>
            <person name="Chandler M."/>
            <person name="Barakat M."/>
            <person name="Dedieu A."/>
            <person name="Barbe V."/>
            <person name="Heulin T."/>
            <person name="Sommer S."/>
            <person name="Achouak W."/>
            <person name="Armengaud J."/>
        </authorList>
    </citation>
    <scope>NUCLEOTIDE SEQUENCE [LARGE SCALE GENOMIC DNA]</scope>
    <source>
        <strain evidence="2">DSM 17065 / CIP 109153 / LMG 22923 / VCD115</strain>
    </source>
</reference>